<protein>
    <submittedName>
        <fullName evidence="5">DUF4124 domain-containing protein</fullName>
    </submittedName>
</protein>
<name>A0A3E1KCB8_9GAMM</name>
<evidence type="ECO:0000259" key="4">
    <source>
        <dbReference type="Pfam" id="PF13511"/>
    </source>
</evidence>
<keyword evidence="2" id="KW-0732">Signal</keyword>
<dbReference type="AlphaFoldDB" id="A0A3E1KCB8"/>
<sequence length="203" mass="22874">MRKNRMKGLLTTLILASLGLCAVDAHAQIYTYTDENGVTVFTDRKPDSNRYRVHNLGCYGTCRKGVDWQQTPLKTGAFDAEIRAASEIFGVDDALVRAIMHAESWFEPEAVSRSGAQGLMQLMPATQRRFGVRNPFDPLDNITAGVAYLAWLHEEFSGDLERVIAAYNAGENAVRRHDGIPPYPETREYVRRVNILYRRYGSS</sequence>
<comment type="caution">
    <text evidence="5">The sequence shown here is derived from an EMBL/GenBank/DDBJ whole genome shotgun (WGS) entry which is preliminary data.</text>
</comment>
<dbReference type="Pfam" id="PF01464">
    <property type="entry name" value="SLT"/>
    <property type="match status" value="1"/>
</dbReference>
<feature type="signal peptide" evidence="2">
    <location>
        <begin position="1"/>
        <end position="27"/>
    </location>
</feature>
<dbReference type="EMBL" id="QUZK01000009">
    <property type="protein sequence ID" value="RFF32413.1"/>
    <property type="molecule type" value="Genomic_DNA"/>
</dbReference>
<dbReference type="OrthoDB" id="92254at2"/>
<evidence type="ECO:0000313" key="5">
    <source>
        <dbReference type="EMBL" id="RFF32413.1"/>
    </source>
</evidence>
<accession>A0A3E1KCB8</accession>
<evidence type="ECO:0000313" key="6">
    <source>
        <dbReference type="Proteomes" id="UP000260351"/>
    </source>
</evidence>
<dbReference type="InterPro" id="IPR008258">
    <property type="entry name" value="Transglycosylase_SLT_dom_1"/>
</dbReference>
<dbReference type="InterPro" id="IPR023346">
    <property type="entry name" value="Lysozyme-like_dom_sf"/>
</dbReference>
<feature type="domain" description="DUF4124" evidence="4">
    <location>
        <begin position="17"/>
        <end position="48"/>
    </location>
</feature>
<reference evidence="5 6" key="1">
    <citation type="submission" date="2018-08" db="EMBL/GenBank/DDBJ databases">
        <title>Wenzhouxiangella salilacus sp. nov., a novel bacterium isolated from a saline lake in Xinjiang Province, China.</title>
        <authorList>
            <person name="Han S."/>
        </authorList>
    </citation>
    <scope>NUCLEOTIDE SEQUENCE [LARGE SCALE GENOMIC DNA]</scope>
    <source>
        <strain evidence="5 6">XDB06</strain>
    </source>
</reference>
<dbReference type="Proteomes" id="UP000260351">
    <property type="component" value="Unassembled WGS sequence"/>
</dbReference>
<dbReference type="Gene3D" id="1.10.530.10">
    <property type="match status" value="1"/>
</dbReference>
<keyword evidence="6" id="KW-1185">Reference proteome</keyword>
<proteinExistence type="inferred from homology"/>
<dbReference type="PANTHER" id="PTHR37423:SF2">
    <property type="entry name" value="MEMBRANE-BOUND LYTIC MUREIN TRANSGLYCOSYLASE C"/>
    <property type="match status" value="1"/>
</dbReference>
<organism evidence="5 6">
    <name type="scientific">Wenzhouxiangella sediminis</name>
    <dbReference type="NCBI Taxonomy" id="1792836"/>
    <lineage>
        <taxon>Bacteria</taxon>
        <taxon>Pseudomonadati</taxon>
        <taxon>Pseudomonadota</taxon>
        <taxon>Gammaproteobacteria</taxon>
        <taxon>Chromatiales</taxon>
        <taxon>Wenzhouxiangellaceae</taxon>
        <taxon>Wenzhouxiangella</taxon>
    </lineage>
</organism>
<dbReference type="InterPro" id="IPR025392">
    <property type="entry name" value="DUF4124"/>
</dbReference>
<dbReference type="CDD" id="cd00254">
    <property type="entry name" value="LT-like"/>
    <property type="match status" value="1"/>
</dbReference>
<dbReference type="SUPFAM" id="SSF53955">
    <property type="entry name" value="Lysozyme-like"/>
    <property type="match status" value="1"/>
</dbReference>
<feature type="chain" id="PRO_5017700900" evidence="2">
    <location>
        <begin position="28"/>
        <end position="203"/>
    </location>
</feature>
<dbReference type="Pfam" id="PF13511">
    <property type="entry name" value="DUF4124"/>
    <property type="match status" value="1"/>
</dbReference>
<evidence type="ECO:0000259" key="3">
    <source>
        <dbReference type="Pfam" id="PF01464"/>
    </source>
</evidence>
<comment type="similarity">
    <text evidence="1">Belongs to the transglycosylase Slt family.</text>
</comment>
<feature type="domain" description="Transglycosylase SLT" evidence="3">
    <location>
        <begin position="82"/>
        <end position="179"/>
    </location>
</feature>
<gene>
    <name evidence="5" type="ORF">DZC52_01505</name>
</gene>
<evidence type="ECO:0000256" key="1">
    <source>
        <dbReference type="ARBA" id="ARBA00007734"/>
    </source>
</evidence>
<evidence type="ECO:0000256" key="2">
    <source>
        <dbReference type="SAM" id="SignalP"/>
    </source>
</evidence>
<dbReference type="PANTHER" id="PTHR37423">
    <property type="entry name" value="SOLUBLE LYTIC MUREIN TRANSGLYCOSYLASE-RELATED"/>
    <property type="match status" value="1"/>
</dbReference>